<keyword evidence="7" id="KW-0645">Protease</keyword>
<dbReference type="Pfam" id="PF16188">
    <property type="entry name" value="Peptidase_M24_C"/>
    <property type="match status" value="1"/>
</dbReference>
<dbReference type="InterPro" id="IPR033740">
    <property type="entry name" value="Pept_M24B"/>
</dbReference>
<evidence type="ECO:0000313" key="7">
    <source>
        <dbReference type="EMBL" id="MBO1883477.1"/>
    </source>
</evidence>
<dbReference type="GO" id="GO:0004177">
    <property type="term" value="F:aminopeptidase activity"/>
    <property type="evidence" value="ECO:0007669"/>
    <property type="project" value="UniProtKB-KW"/>
</dbReference>
<organism evidence="7 8">
    <name type="scientific">Capnocytophaga bilenii</name>
    <dbReference type="NCBI Taxonomy" id="2819369"/>
    <lineage>
        <taxon>Bacteria</taxon>
        <taxon>Pseudomonadati</taxon>
        <taxon>Bacteroidota</taxon>
        <taxon>Flavobacteriia</taxon>
        <taxon>Flavobacteriales</taxon>
        <taxon>Flavobacteriaceae</taxon>
        <taxon>Capnocytophaga</taxon>
    </lineage>
</organism>
<evidence type="ECO:0000313" key="8">
    <source>
        <dbReference type="Proteomes" id="UP000681610"/>
    </source>
</evidence>
<dbReference type="InterPro" id="IPR000994">
    <property type="entry name" value="Pept_M24"/>
</dbReference>
<name>A0ABS3PVY4_9FLAO</name>
<dbReference type="InterPro" id="IPR000587">
    <property type="entry name" value="Creatinase_N"/>
</dbReference>
<dbReference type="Pfam" id="PF00557">
    <property type="entry name" value="Peptidase_M24"/>
    <property type="match status" value="1"/>
</dbReference>
<sequence length="589" mass="65495">MKTVEKLSLLRKEMKAHQIDAFIVFSADPHLSEYLPKEWLERAWLSGFTGSAGFVVVTLNKAGVWTDSRYFVQAAIELKDSGITLFKEGVEGTPDYADWLLQELPEGSVVALNALATSHLAFEKLQNTLKTKKIQLQHQPLIDVVWTNREKDPLHTIFVHPDKWAGQTVADKLAAIRKAMAQHKAGLHLITALDDVAWTLNLRGSDVKFNPVFLGYIALTDKDATLFVDTQKVTPEVEAHLKAANVKVAPYDSFFTYLAGVKGQTILLSPNSNQAIFDTIGTHNTLVQLPTPGNLMKAVKNATELEGFRTVMVRDGVAMVKFLYWLTHNVGKEPMTEYSVGLKLRDFRAEGANFVGESFGSIIGYQGNGAIVHYSAPEQGSSELKAEGSILVDSGGQYLEGTTDITRTIPLGKVSQQFIDDATLVLKGMIQLAMVQFPKGTRGVQLDAYARMALWKCHKDYGHGTGHGVGSFMNVHEGPQNIRKDMNPQVLLAGMVCSDEPGFYLENQYGIRHENLIAVREVAQNEFGTFYDFETLTLCPFMRSAINVSLLTDVEREWLNNYHKTCEEKLAPLLEGEVKAWFLELVKPL</sequence>
<keyword evidence="2" id="KW-0479">Metal-binding</keyword>
<dbReference type="InterPro" id="IPR050422">
    <property type="entry name" value="X-Pro_aminopeptidase_P"/>
</dbReference>
<feature type="domain" description="Peptidase M24 C-terminal" evidence="6">
    <location>
        <begin position="530"/>
        <end position="588"/>
    </location>
</feature>
<protein>
    <submittedName>
        <fullName evidence="7">Aminopeptidase P family protein</fullName>
    </submittedName>
</protein>
<dbReference type="InterPro" id="IPR032416">
    <property type="entry name" value="Peptidase_M24_C"/>
</dbReference>
<dbReference type="Pfam" id="PF16189">
    <property type="entry name" value="Creatinase_N_2"/>
    <property type="match status" value="1"/>
</dbReference>
<dbReference type="Gene3D" id="3.40.350.10">
    <property type="entry name" value="Creatinase/prolidase N-terminal domain"/>
    <property type="match status" value="2"/>
</dbReference>
<dbReference type="InterPro" id="IPR036005">
    <property type="entry name" value="Creatinase/aminopeptidase-like"/>
</dbReference>
<reference evidence="7 8" key="1">
    <citation type="submission" date="2021-03" db="EMBL/GenBank/DDBJ databases">
        <title>Isolation and description of Capnocytophaga bilenii sp. nov., a novel Capnocytophaga species, isolated from a gingivitis subject.</title>
        <authorList>
            <person name="Antezack A."/>
            <person name="Monnet-Corti V."/>
            <person name="La Scola B."/>
        </authorList>
    </citation>
    <scope>NUCLEOTIDE SEQUENCE [LARGE SCALE GENOMIC DNA]</scope>
    <source>
        <strain evidence="7 8">Marseille-Q4570</strain>
    </source>
</reference>
<gene>
    <name evidence="7" type="ORF">J4N46_03320</name>
</gene>
<dbReference type="SUPFAM" id="SSF55920">
    <property type="entry name" value="Creatinase/aminopeptidase"/>
    <property type="match status" value="1"/>
</dbReference>
<dbReference type="PANTHER" id="PTHR43763:SF6">
    <property type="entry name" value="XAA-PRO AMINOPEPTIDASE 1"/>
    <property type="match status" value="1"/>
</dbReference>
<keyword evidence="3" id="KW-0378">Hydrolase</keyword>
<dbReference type="InterPro" id="IPR029149">
    <property type="entry name" value="Creatin/AminoP/Spt16_N"/>
</dbReference>
<dbReference type="EMBL" id="JAGDYP010000002">
    <property type="protein sequence ID" value="MBO1883477.1"/>
    <property type="molecule type" value="Genomic_DNA"/>
</dbReference>
<evidence type="ECO:0000259" key="6">
    <source>
        <dbReference type="Pfam" id="PF16188"/>
    </source>
</evidence>
<evidence type="ECO:0000259" key="5">
    <source>
        <dbReference type="Pfam" id="PF01321"/>
    </source>
</evidence>
<dbReference type="CDD" id="cd01085">
    <property type="entry name" value="APP"/>
    <property type="match status" value="1"/>
</dbReference>
<dbReference type="PANTHER" id="PTHR43763">
    <property type="entry name" value="XAA-PRO AMINOPEPTIDASE 1"/>
    <property type="match status" value="1"/>
</dbReference>
<feature type="domain" description="Creatinase N-terminal" evidence="5">
    <location>
        <begin position="7"/>
        <end position="134"/>
    </location>
</feature>
<keyword evidence="7" id="KW-0031">Aminopeptidase</keyword>
<dbReference type="SUPFAM" id="SSF53092">
    <property type="entry name" value="Creatinase/prolidase N-terminal domain"/>
    <property type="match status" value="1"/>
</dbReference>
<dbReference type="Gene3D" id="3.90.230.10">
    <property type="entry name" value="Creatinase/methionine aminopeptidase superfamily"/>
    <property type="match status" value="1"/>
</dbReference>
<dbReference type="Pfam" id="PF01321">
    <property type="entry name" value="Creatinase_N"/>
    <property type="match status" value="1"/>
</dbReference>
<comment type="similarity">
    <text evidence="1">Belongs to the peptidase M24B family.</text>
</comment>
<evidence type="ECO:0000259" key="4">
    <source>
        <dbReference type="Pfam" id="PF00557"/>
    </source>
</evidence>
<evidence type="ECO:0000256" key="3">
    <source>
        <dbReference type="ARBA" id="ARBA00022801"/>
    </source>
</evidence>
<keyword evidence="8" id="KW-1185">Reference proteome</keyword>
<dbReference type="Proteomes" id="UP000681610">
    <property type="component" value="Unassembled WGS sequence"/>
</dbReference>
<accession>A0ABS3PVY4</accession>
<comment type="caution">
    <text evidence="7">The sequence shown here is derived from an EMBL/GenBank/DDBJ whole genome shotgun (WGS) entry which is preliminary data.</text>
</comment>
<evidence type="ECO:0000256" key="1">
    <source>
        <dbReference type="ARBA" id="ARBA00008766"/>
    </source>
</evidence>
<evidence type="ECO:0000256" key="2">
    <source>
        <dbReference type="ARBA" id="ARBA00022723"/>
    </source>
</evidence>
<proteinExistence type="inferred from homology"/>
<feature type="domain" description="Peptidase M24" evidence="4">
    <location>
        <begin position="308"/>
        <end position="521"/>
    </location>
</feature>
<dbReference type="RefSeq" id="WP_208058162.1">
    <property type="nucleotide sequence ID" value="NZ_JAGDYP010000002.1"/>
</dbReference>